<dbReference type="Proteomes" id="UP000285112">
    <property type="component" value="Unassembled WGS sequence"/>
</dbReference>
<gene>
    <name evidence="2" type="ORF">D5S19_28290</name>
</gene>
<dbReference type="AlphaFoldDB" id="A0A419HPS5"/>
<evidence type="ECO:0000313" key="3">
    <source>
        <dbReference type="Proteomes" id="UP000285112"/>
    </source>
</evidence>
<dbReference type="GO" id="GO:0046417">
    <property type="term" value="P:chorismate metabolic process"/>
    <property type="evidence" value="ECO:0007669"/>
    <property type="project" value="InterPro"/>
</dbReference>
<keyword evidence="3" id="KW-1185">Reference proteome</keyword>
<feature type="region of interest" description="Disordered" evidence="1">
    <location>
        <begin position="85"/>
        <end position="112"/>
    </location>
</feature>
<accession>A0A419HPS5</accession>
<organism evidence="2 3">
    <name type="scientific">Amycolatopsis panacis</name>
    <dbReference type="NCBI Taxonomy" id="2340917"/>
    <lineage>
        <taxon>Bacteria</taxon>
        <taxon>Bacillati</taxon>
        <taxon>Actinomycetota</taxon>
        <taxon>Actinomycetes</taxon>
        <taxon>Pseudonocardiales</taxon>
        <taxon>Pseudonocardiaceae</taxon>
        <taxon>Amycolatopsis</taxon>
    </lineage>
</organism>
<reference evidence="2 3" key="1">
    <citation type="submission" date="2018-09" db="EMBL/GenBank/DDBJ databases">
        <title>YIM PH 21725 draft genome.</title>
        <authorList>
            <person name="Miao C."/>
        </authorList>
    </citation>
    <scope>NUCLEOTIDE SEQUENCE [LARGE SCALE GENOMIC DNA]</scope>
    <source>
        <strain evidence="3">YIM PH21725</strain>
    </source>
</reference>
<sequence>MTQHADRIIEAKADQLRALDTELIDAIQNWIDLTKDLGNTRIDAGHPRTVHKDELAFIKSFRSLGAAGAELAVVLLRLTRTDLDSPQAKEFPPSGHRVRRTSTSRLSATAEMPKGPLSTGCCPLCGQLTGQLSR</sequence>
<dbReference type="InterPro" id="IPR036979">
    <property type="entry name" value="CM_dom_sf"/>
</dbReference>
<evidence type="ECO:0000256" key="1">
    <source>
        <dbReference type="SAM" id="MobiDB-lite"/>
    </source>
</evidence>
<dbReference type="Gene3D" id="1.20.59.10">
    <property type="entry name" value="Chorismate mutase"/>
    <property type="match status" value="1"/>
</dbReference>
<comment type="caution">
    <text evidence="2">The sequence shown here is derived from an EMBL/GenBank/DDBJ whole genome shotgun (WGS) entry which is preliminary data.</text>
</comment>
<dbReference type="RefSeq" id="WP_120026404.1">
    <property type="nucleotide sequence ID" value="NZ_QZFV01000131.1"/>
</dbReference>
<name>A0A419HPS5_9PSEU</name>
<proteinExistence type="predicted"/>
<evidence type="ECO:0008006" key="4">
    <source>
        <dbReference type="Google" id="ProtNLM"/>
    </source>
</evidence>
<dbReference type="EMBL" id="QZFV01000131">
    <property type="protein sequence ID" value="RJQ78366.1"/>
    <property type="molecule type" value="Genomic_DNA"/>
</dbReference>
<protein>
    <recommendedName>
        <fullName evidence="4">Chorismate mutase</fullName>
    </recommendedName>
</protein>
<evidence type="ECO:0000313" key="2">
    <source>
        <dbReference type="EMBL" id="RJQ78366.1"/>
    </source>
</evidence>